<dbReference type="Proteomes" id="UP000645217">
    <property type="component" value="Unassembled WGS sequence"/>
</dbReference>
<comment type="caution">
    <text evidence="1">The sequence shown here is derived from an EMBL/GenBank/DDBJ whole genome shotgun (WGS) entry which is preliminary data.</text>
</comment>
<dbReference type="RefSeq" id="WP_189160888.1">
    <property type="nucleotide sequence ID" value="NZ_BMNT01000001.1"/>
</dbReference>
<gene>
    <name evidence="1" type="ORF">GCM10007964_00810</name>
</gene>
<dbReference type="EMBL" id="BMNT01000001">
    <property type="protein sequence ID" value="GGK61526.1"/>
    <property type="molecule type" value="Genomic_DNA"/>
</dbReference>
<reference evidence="1" key="1">
    <citation type="journal article" date="2014" name="Int. J. Syst. Evol. Microbiol.">
        <title>Complete genome sequence of Corynebacterium casei LMG S-19264T (=DSM 44701T), isolated from a smear-ripened cheese.</title>
        <authorList>
            <consortium name="US DOE Joint Genome Institute (JGI-PGF)"/>
            <person name="Walter F."/>
            <person name="Albersmeier A."/>
            <person name="Kalinowski J."/>
            <person name="Ruckert C."/>
        </authorList>
    </citation>
    <scope>NUCLEOTIDE SEQUENCE</scope>
    <source>
        <strain evidence="1">JCM 13064</strain>
    </source>
</reference>
<protein>
    <submittedName>
        <fullName evidence="1">Uncharacterized protein</fullName>
    </submittedName>
</protein>
<evidence type="ECO:0000313" key="2">
    <source>
        <dbReference type="Proteomes" id="UP000645217"/>
    </source>
</evidence>
<organism evidence="1 2">
    <name type="scientific">Sphaerisporangium melleum</name>
    <dbReference type="NCBI Taxonomy" id="321316"/>
    <lineage>
        <taxon>Bacteria</taxon>
        <taxon>Bacillati</taxon>
        <taxon>Actinomycetota</taxon>
        <taxon>Actinomycetes</taxon>
        <taxon>Streptosporangiales</taxon>
        <taxon>Streptosporangiaceae</taxon>
        <taxon>Sphaerisporangium</taxon>
    </lineage>
</organism>
<keyword evidence="2" id="KW-1185">Reference proteome</keyword>
<proteinExistence type="predicted"/>
<dbReference type="AlphaFoldDB" id="A0A917QNW5"/>
<reference evidence="1" key="2">
    <citation type="submission" date="2020-09" db="EMBL/GenBank/DDBJ databases">
        <authorList>
            <person name="Sun Q."/>
            <person name="Ohkuma M."/>
        </authorList>
    </citation>
    <scope>NUCLEOTIDE SEQUENCE</scope>
    <source>
        <strain evidence="1">JCM 13064</strain>
    </source>
</reference>
<sequence length="45" mass="5353">MIRLRLARLFRSAADKLDPPGFEYRIDFCQPGEVHDWSKVSDEMR</sequence>
<accession>A0A917QNW5</accession>
<evidence type="ECO:0000313" key="1">
    <source>
        <dbReference type="EMBL" id="GGK61526.1"/>
    </source>
</evidence>
<name>A0A917QNW5_9ACTN</name>